<dbReference type="GO" id="GO:0006744">
    <property type="term" value="P:ubiquinone biosynthetic process"/>
    <property type="evidence" value="ECO:0007669"/>
    <property type="project" value="TreeGrafter"/>
</dbReference>
<gene>
    <name evidence="1" type="ORF">SteCoe_29961</name>
</gene>
<evidence type="ECO:0000313" key="2">
    <source>
        <dbReference type="Proteomes" id="UP000187209"/>
    </source>
</evidence>
<accession>A0A1R2B4P7</accession>
<dbReference type="OrthoDB" id="201153at2759"/>
<evidence type="ECO:0000313" key="1">
    <source>
        <dbReference type="EMBL" id="OMJ71742.1"/>
    </source>
</evidence>
<dbReference type="InterPro" id="IPR051409">
    <property type="entry name" value="Atypical_kinase_ADCK"/>
</dbReference>
<keyword evidence="2" id="KW-1185">Reference proteome</keyword>
<dbReference type="PANTHER" id="PTHR43851:SF3">
    <property type="entry name" value="COENZYME Q8"/>
    <property type="match status" value="1"/>
</dbReference>
<dbReference type="EMBL" id="MPUH01000960">
    <property type="protein sequence ID" value="OMJ71742.1"/>
    <property type="molecule type" value="Genomic_DNA"/>
</dbReference>
<protein>
    <submittedName>
        <fullName evidence="1">Uncharacterized protein</fullName>
    </submittedName>
</protein>
<name>A0A1R2B4P7_9CILI</name>
<dbReference type="PANTHER" id="PTHR43851">
    <property type="match status" value="1"/>
</dbReference>
<dbReference type="AlphaFoldDB" id="A0A1R2B4P7"/>
<dbReference type="Proteomes" id="UP000187209">
    <property type="component" value="Unassembled WGS sequence"/>
</dbReference>
<organism evidence="1 2">
    <name type="scientific">Stentor coeruleus</name>
    <dbReference type="NCBI Taxonomy" id="5963"/>
    <lineage>
        <taxon>Eukaryota</taxon>
        <taxon>Sar</taxon>
        <taxon>Alveolata</taxon>
        <taxon>Ciliophora</taxon>
        <taxon>Postciliodesmatophora</taxon>
        <taxon>Heterotrichea</taxon>
        <taxon>Heterotrichida</taxon>
        <taxon>Stentoridae</taxon>
        <taxon>Stentor</taxon>
    </lineage>
</organism>
<comment type="caution">
    <text evidence="1">The sequence shown here is derived from an EMBL/GenBank/DDBJ whole genome shotgun (WGS) entry which is preliminary data.</text>
</comment>
<proteinExistence type="predicted"/>
<sequence>MKNDQVQILDFWANREYSDEFIKKYREAVDAGIRKNREKLLEMIKVLRFIIGDEHEDCIRGHINSILAVEEPFSALGIYDFGSRSITL</sequence>
<reference evidence="1 2" key="1">
    <citation type="submission" date="2016-11" db="EMBL/GenBank/DDBJ databases">
        <title>The macronuclear genome of Stentor coeruleus: a giant cell with tiny introns.</title>
        <authorList>
            <person name="Slabodnick M."/>
            <person name="Ruby J.G."/>
            <person name="Reiff S.B."/>
            <person name="Swart E.C."/>
            <person name="Gosai S."/>
            <person name="Prabakaran S."/>
            <person name="Witkowska E."/>
            <person name="Larue G.E."/>
            <person name="Fisher S."/>
            <person name="Freeman R.M."/>
            <person name="Gunawardena J."/>
            <person name="Chu W."/>
            <person name="Stover N.A."/>
            <person name="Gregory B.D."/>
            <person name="Nowacki M."/>
            <person name="Derisi J."/>
            <person name="Roy S.W."/>
            <person name="Marshall W.F."/>
            <person name="Sood P."/>
        </authorList>
    </citation>
    <scope>NUCLEOTIDE SEQUENCE [LARGE SCALE GENOMIC DNA]</scope>
    <source>
        <strain evidence="1">WM001</strain>
    </source>
</reference>